<reference evidence="1" key="2">
    <citation type="submission" date="2021-10" db="EMBL/GenBank/DDBJ databases">
        <title>Phylogenomics reveals ancestral predisposition of the termite-cultivated fungus Termitomyces towards a domesticated lifestyle.</title>
        <authorList>
            <person name="Auxier B."/>
            <person name="Grum-Grzhimaylo A."/>
            <person name="Cardenas M.E."/>
            <person name="Lodge J.D."/>
            <person name="Laessoe T."/>
            <person name="Pedersen O."/>
            <person name="Smith M.E."/>
            <person name="Kuyper T.W."/>
            <person name="Franco-Molano E.A."/>
            <person name="Baroni T.J."/>
            <person name="Aanen D.K."/>
        </authorList>
    </citation>
    <scope>NUCLEOTIDE SEQUENCE</scope>
    <source>
        <strain evidence="1">AP01</strain>
        <tissue evidence="1">Mycelium</tissue>
    </source>
</reference>
<organism evidence="1 2">
    <name type="scientific">Asterophora parasitica</name>
    <dbReference type="NCBI Taxonomy" id="117018"/>
    <lineage>
        <taxon>Eukaryota</taxon>
        <taxon>Fungi</taxon>
        <taxon>Dikarya</taxon>
        <taxon>Basidiomycota</taxon>
        <taxon>Agaricomycotina</taxon>
        <taxon>Agaricomycetes</taxon>
        <taxon>Agaricomycetidae</taxon>
        <taxon>Agaricales</taxon>
        <taxon>Tricholomatineae</taxon>
        <taxon>Lyophyllaceae</taxon>
        <taxon>Asterophora</taxon>
    </lineage>
</organism>
<evidence type="ECO:0000313" key="2">
    <source>
        <dbReference type="Proteomes" id="UP000775547"/>
    </source>
</evidence>
<protein>
    <submittedName>
        <fullName evidence="1">Uncharacterized protein</fullName>
    </submittedName>
</protein>
<comment type="caution">
    <text evidence="1">The sequence shown here is derived from an EMBL/GenBank/DDBJ whole genome shotgun (WGS) entry which is preliminary data.</text>
</comment>
<dbReference type="AlphaFoldDB" id="A0A9P7KDX9"/>
<dbReference type="OrthoDB" id="2845803at2759"/>
<name>A0A9P7KDX9_9AGAR</name>
<accession>A0A9P7KDX9</accession>
<sequence>MEAQNSRAALCSLSDWSARHIRDVFEAPTDALSLRAISATFADNVHASINGAPLSREGINQLVLAMRKSSPSGLTVHWQQAVEAPSDPATNRGGSFGGAYIIRGIRKTLPESQKTVEFERHKTVTVR</sequence>
<evidence type="ECO:0000313" key="1">
    <source>
        <dbReference type="EMBL" id="KAG5647008.1"/>
    </source>
</evidence>
<dbReference type="Proteomes" id="UP000775547">
    <property type="component" value="Unassembled WGS sequence"/>
</dbReference>
<gene>
    <name evidence="1" type="ORF">DXG03_001733</name>
</gene>
<dbReference type="EMBL" id="JABCKV010000014">
    <property type="protein sequence ID" value="KAG5647008.1"/>
    <property type="molecule type" value="Genomic_DNA"/>
</dbReference>
<keyword evidence="2" id="KW-1185">Reference proteome</keyword>
<proteinExistence type="predicted"/>
<reference evidence="1" key="1">
    <citation type="submission" date="2020-07" db="EMBL/GenBank/DDBJ databases">
        <authorList>
            <person name="Nieuwenhuis M."/>
            <person name="Van De Peppel L.J.J."/>
        </authorList>
    </citation>
    <scope>NUCLEOTIDE SEQUENCE</scope>
    <source>
        <strain evidence="1">AP01</strain>
        <tissue evidence="1">Mycelium</tissue>
    </source>
</reference>